<feature type="non-terminal residue" evidence="3">
    <location>
        <position position="102"/>
    </location>
</feature>
<dbReference type="EMBL" id="UINC01121821">
    <property type="protein sequence ID" value="SVC97248.1"/>
    <property type="molecule type" value="Genomic_DNA"/>
</dbReference>
<dbReference type="InterPro" id="IPR050463">
    <property type="entry name" value="Gfo/Idh/MocA_oxidrdct_glycsds"/>
</dbReference>
<accession>A0A382RJS1</accession>
<dbReference type="Gene3D" id="3.40.50.720">
    <property type="entry name" value="NAD(P)-binding Rossmann-like Domain"/>
    <property type="match status" value="1"/>
</dbReference>
<sequence>MARIYFNRSLRYIDRRKTMVAIGTPLRVGVIGANVDYGWGGRAHLPALKKLPEYALTAVCTTRPETAAATADRFEVPLSFHDHKEMVEHPDIDLVSVAVKVP</sequence>
<evidence type="ECO:0000256" key="1">
    <source>
        <dbReference type="ARBA" id="ARBA00023002"/>
    </source>
</evidence>
<keyword evidence="1" id="KW-0560">Oxidoreductase</keyword>
<evidence type="ECO:0000259" key="2">
    <source>
        <dbReference type="Pfam" id="PF01408"/>
    </source>
</evidence>
<evidence type="ECO:0000313" key="3">
    <source>
        <dbReference type="EMBL" id="SVC97248.1"/>
    </source>
</evidence>
<dbReference type="SUPFAM" id="SSF51735">
    <property type="entry name" value="NAD(P)-binding Rossmann-fold domains"/>
    <property type="match status" value="1"/>
</dbReference>
<proteinExistence type="predicted"/>
<dbReference type="GO" id="GO:0000166">
    <property type="term" value="F:nucleotide binding"/>
    <property type="evidence" value="ECO:0007669"/>
    <property type="project" value="InterPro"/>
</dbReference>
<feature type="domain" description="Gfo/Idh/MocA-like oxidoreductase N-terminal" evidence="2">
    <location>
        <begin position="26"/>
        <end position="99"/>
    </location>
</feature>
<name>A0A382RJS1_9ZZZZ</name>
<dbReference type="GO" id="GO:0016491">
    <property type="term" value="F:oxidoreductase activity"/>
    <property type="evidence" value="ECO:0007669"/>
    <property type="project" value="UniProtKB-KW"/>
</dbReference>
<dbReference type="AlphaFoldDB" id="A0A382RJS1"/>
<protein>
    <recommendedName>
        <fullName evidence="2">Gfo/Idh/MocA-like oxidoreductase N-terminal domain-containing protein</fullName>
    </recommendedName>
</protein>
<gene>
    <name evidence="3" type="ORF">METZ01_LOCUS350102</name>
</gene>
<organism evidence="3">
    <name type="scientific">marine metagenome</name>
    <dbReference type="NCBI Taxonomy" id="408172"/>
    <lineage>
        <taxon>unclassified sequences</taxon>
        <taxon>metagenomes</taxon>
        <taxon>ecological metagenomes</taxon>
    </lineage>
</organism>
<dbReference type="PANTHER" id="PTHR43818:SF11">
    <property type="entry name" value="BCDNA.GH03377"/>
    <property type="match status" value="1"/>
</dbReference>
<reference evidence="3" key="1">
    <citation type="submission" date="2018-05" db="EMBL/GenBank/DDBJ databases">
        <authorList>
            <person name="Lanie J.A."/>
            <person name="Ng W.-L."/>
            <person name="Kazmierczak K.M."/>
            <person name="Andrzejewski T.M."/>
            <person name="Davidsen T.M."/>
            <person name="Wayne K.J."/>
            <person name="Tettelin H."/>
            <person name="Glass J.I."/>
            <person name="Rusch D."/>
            <person name="Podicherti R."/>
            <person name="Tsui H.-C.T."/>
            <person name="Winkler M.E."/>
        </authorList>
    </citation>
    <scope>NUCLEOTIDE SEQUENCE</scope>
</reference>
<dbReference type="InterPro" id="IPR036291">
    <property type="entry name" value="NAD(P)-bd_dom_sf"/>
</dbReference>
<dbReference type="InterPro" id="IPR000683">
    <property type="entry name" value="Gfo/Idh/MocA-like_OxRdtase_N"/>
</dbReference>
<dbReference type="PANTHER" id="PTHR43818">
    <property type="entry name" value="BCDNA.GH03377"/>
    <property type="match status" value="1"/>
</dbReference>
<dbReference type="Pfam" id="PF01408">
    <property type="entry name" value="GFO_IDH_MocA"/>
    <property type="match status" value="1"/>
</dbReference>